<keyword evidence="3 5" id="KW-0378">Hydrolase</keyword>
<comment type="similarity">
    <text evidence="2 5">Belongs to the Ap4A hydrolase family.</text>
</comment>
<proteinExistence type="inferred from homology"/>
<accession>A0A149Q0U9</accession>
<dbReference type="Pfam" id="PF00149">
    <property type="entry name" value="Metallophos"/>
    <property type="match status" value="1"/>
</dbReference>
<keyword evidence="8" id="KW-1185">Reference proteome</keyword>
<dbReference type="OrthoDB" id="9807890at2"/>
<dbReference type="PIRSF" id="PIRSF000903">
    <property type="entry name" value="B5n-ttraPtase_sm"/>
    <property type="match status" value="1"/>
</dbReference>
<evidence type="ECO:0000259" key="6">
    <source>
        <dbReference type="Pfam" id="PF00149"/>
    </source>
</evidence>
<dbReference type="AlphaFoldDB" id="A0A149Q0U9"/>
<evidence type="ECO:0000256" key="4">
    <source>
        <dbReference type="ARBA" id="ARBA00049417"/>
    </source>
</evidence>
<evidence type="ECO:0000256" key="2">
    <source>
        <dbReference type="ARBA" id="ARBA00005419"/>
    </source>
</evidence>
<dbReference type="InterPro" id="IPR004617">
    <property type="entry name" value="ApaH"/>
</dbReference>
<dbReference type="EC" id="3.6.1.41" evidence="5"/>
<comment type="caution">
    <text evidence="7">The sequence shown here is derived from an EMBL/GenBank/DDBJ whole genome shotgun (WGS) entry which is preliminary data.</text>
</comment>
<dbReference type="Gene3D" id="3.60.21.10">
    <property type="match status" value="1"/>
</dbReference>
<dbReference type="EMBL" id="LRBG01000002">
    <property type="protein sequence ID" value="KXU90922.1"/>
    <property type="molecule type" value="Genomic_DNA"/>
</dbReference>
<dbReference type="PANTHER" id="PTHR40942">
    <property type="match status" value="1"/>
</dbReference>
<protein>
    <recommendedName>
        <fullName evidence="5">Bis(5'-nucleosyl)-tetraphosphatase, symmetrical</fullName>
        <ecNumber evidence="5">3.6.1.41</ecNumber>
    </recommendedName>
    <alternativeName>
        <fullName evidence="5">Ap4A hydrolase</fullName>
    </alternativeName>
    <alternativeName>
        <fullName evidence="5">Diadenosine 5',5'''-P1,P4-tetraphosphate pyrophosphohydrolase</fullName>
    </alternativeName>
    <alternativeName>
        <fullName evidence="5">Diadenosine tetraphosphatase</fullName>
    </alternativeName>
</protein>
<dbReference type="CDD" id="cd07422">
    <property type="entry name" value="MPP_ApaH"/>
    <property type="match status" value="1"/>
</dbReference>
<dbReference type="NCBIfam" id="TIGR00668">
    <property type="entry name" value="apaH"/>
    <property type="match status" value="1"/>
</dbReference>
<comment type="function">
    <text evidence="1 5">Hydrolyzes diadenosine 5',5'''-P1,P4-tetraphosphate to yield ADP.</text>
</comment>
<dbReference type="STRING" id="1399968.CI15_03180"/>
<evidence type="ECO:0000256" key="5">
    <source>
        <dbReference type="HAMAP-Rule" id="MF_00199"/>
    </source>
</evidence>
<organism evidence="7 8">
    <name type="scientific">Paraburkholderia monticola</name>
    <dbReference type="NCBI Taxonomy" id="1399968"/>
    <lineage>
        <taxon>Bacteria</taxon>
        <taxon>Pseudomonadati</taxon>
        <taxon>Pseudomonadota</taxon>
        <taxon>Betaproteobacteria</taxon>
        <taxon>Burkholderiales</taxon>
        <taxon>Burkholderiaceae</taxon>
        <taxon>Paraburkholderia</taxon>
    </lineage>
</organism>
<dbReference type="PANTHER" id="PTHR40942:SF4">
    <property type="entry name" value="CYTOCHROME C5"/>
    <property type="match status" value="1"/>
</dbReference>
<reference evidence="7 8" key="1">
    <citation type="journal article" date="2015" name="Int. J. Syst. Evol. Microbiol.">
        <title>Burkholderia monticola sp. nov., isolated from mountain soil.</title>
        <authorList>
            <person name="Baek I."/>
            <person name="Seo B."/>
            <person name="Lee I."/>
            <person name="Yi H."/>
            <person name="Chun J."/>
        </authorList>
    </citation>
    <scope>NUCLEOTIDE SEQUENCE [LARGE SCALE GENOMIC DNA]</scope>
    <source>
        <strain evidence="7 8">JC2948</strain>
    </source>
</reference>
<dbReference type="NCBIfam" id="NF001204">
    <property type="entry name" value="PRK00166.1"/>
    <property type="match status" value="1"/>
</dbReference>
<dbReference type="InterPro" id="IPR029052">
    <property type="entry name" value="Metallo-depent_PP-like"/>
</dbReference>
<dbReference type="HAMAP" id="MF_00199">
    <property type="entry name" value="ApaH"/>
    <property type="match status" value="1"/>
</dbReference>
<comment type="catalytic activity">
    <reaction evidence="4 5">
        <text>P(1),P(4)-bis(5'-adenosyl) tetraphosphate + H2O = 2 ADP + 2 H(+)</text>
        <dbReference type="Rhea" id="RHEA:24252"/>
        <dbReference type="ChEBI" id="CHEBI:15377"/>
        <dbReference type="ChEBI" id="CHEBI:15378"/>
        <dbReference type="ChEBI" id="CHEBI:58141"/>
        <dbReference type="ChEBI" id="CHEBI:456216"/>
        <dbReference type="EC" id="3.6.1.41"/>
    </reaction>
</comment>
<dbReference type="SUPFAM" id="SSF56300">
    <property type="entry name" value="Metallo-dependent phosphatases"/>
    <property type="match status" value="1"/>
</dbReference>
<sequence length="290" mass="31322">MTPSNAPSTSAPLVPLAFGDLQGCREPFRQLLAKAAPPEGTPLWFAGDLINRGPDSLDTLRDVIGFGERAVPVLGNHDLHLLSVSAGIRKSKKGDTIGDILAAPDADDLIEWIRHRPLAHFDNGMLMVHAGVLPQWDVTLTLELADELQRALRAPNWKETLAGLYGNEPNRWKPGLKGIDRLRVTCSALTRMRFCTADGVMDFTSSGTLASTPGGCMPWFDVPSRKTADVTVVFGHWAALGLLLRDNLIGLDSGCVWGEKLSAVRLARNPAKRTLTQVDCDSCGVPRGGN</sequence>
<evidence type="ECO:0000313" key="7">
    <source>
        <dbReference type="EMBL" id="KXU90922.1"/>
    </source>
</evidence>
<dbReference type="GO" id="GO:0008803">
    <property type="term" value="F:bis(5'-nucleosyl)-tetraphosphatase (symmetrical) activity"/>
    <property type="evidence" value="ECO:0007669"/>
    <property type="project" value="UniProtKB-UniRule"/>
</dbReference>
<evidence type="ECO:0000256" key="1">
    <source>
        <dbReference type="ARBA" id="ARBA00003413"/>
    </source>
</evidence>
<dbReference type="RefSeq" id="WP_062124253.1">
    <property type="nucleotide sequence ID" value="NZ_LRBG01000002.1"/>
</dbReference>
<gene>
    <name evidence="5" type="primary">apaH</name>
    <name evidence="7" type="ORF">CI15_03180</name>
</gene>
<evidence type="ECO:0000313" key="8">
    <source>
        <dbReference type="Proteomes" id="UP000075613"/>
    </source>
</evidence>
<dbReference type="InterPro" id="IPR004843">
    <property type="entry name" value="Calcineurin-like_PHP"/>
</dbReference>
<name>A0A149Q0U9_9BURK</name>
<dbReference type="Proteomes" id="UP000075613">
    <property type="component" value="Unassembled WGS sequence"/>
</dbReference>
<evidence type="ECO:0000256" key="3">
    <source>
        <dbReference type="ARBA" id="ARBA00022801"/>
    </source>
</evidence>
<feature type="domain" description="Calcineurin-like phosphoesterase" evidence="6">
    <location>
        <begin position="16"/>
        <end position="152"/>
    </location>
</feature>